<accession>A0ABV5TIZ0</accession>
<feature type="region of interest" description="Disordered" evidence="1">
    <location>
        <begin position="21"/>
        <end position="107"/>
    </location>
</feature>
<keyword evidence="4" id="KW-1185">Reference proteome</keyword>
<evidence type="ECO:0000313" key="3">
    <source>
        <dbReference type="EMBL" id="MFB9677628.1"/>
    </source>
</evidence>
<organism evidence="3 4">
    <name type="scientific">Streptosporangium vulgare</name>
    <dbReference type="NCBI Taxonomy" id="46190"/>
    <lineage>
        <taxon>Bacteria</taxon>
        <taxon>Bacillati</taxon>
        <taxon>Actinomycetota</taxon>
        <taxon>Actinomycetes</taxon>
        <taxon>Streptosporangiales</taxon>
        <taxon>Streptosporangiaceae</taxon>
        <taxon>Streptosporangium</taxon>
    </lineage>
</organism>
<sequence length="107" mass="12192">MTPFLPFELVDAVLEETRAVQRRLRDLPSRSPSRPRPDQQPHEPRPCSPAGGTRAAMAGQRDRRASRRRHPGRHPSTTRPLDREMADQKGPHRPLRSSDSARDHHLA</sequence>
<proteinExistence type="predicted"/>
<gene>
    <name evidence="3" type="ORF">ACFFRH_19280</name>
</gene>
<reference evidence="3 4" key="1">
    <citation type="submission" date="2024-09" db="EMBL/GenBank/DDBJ databases">
        <authorList>
            <person name="Sun Q."/>
            <person name="Mori K."/>
        </authorList>
    </citation>
    <scope>NUCLEOTIDE SEQUENCE [LARGE SCALE GENOMIC DNA]</scope>
    <source>
        <strain evidence="3 4">JCM 3028</strain>
    </source>
</reference>
<name>A0ABV5TIZ0_9ACTN</name>
<evidence type="ECO:0000313" key="4">
    <source>
        <dbReference type="Proteomes" id="UP001589610"/>
    </source>
</evidence>
<feature type="compositionally biased region" description="Basic and acidic residues" evidence="1">
    <location>
        <begin position="35"/>
        <end position="45"/>
    </location>
</feature>
<dbReference type="Pfam" id="PF13006">
    <property type="entry name" value="Nterm_IS4"/>
    <property type="match status" value="1"/>
</dbReference>
<feature type="compositionally biased region" description="Basic residues" evidence="1">
    <location>
        <begin position="64"/>
        <end position="73"/>
    </location>
</feature>
<evidence type="ECO:0000256" key="1">
    <source>
        <dbReference type="SAM" id="MobiDB-lite"/>
    </source>
</evidence>
<feature type="compositionally biased region" description="Basic and acidic residues" evidence="1">
    <location>
        <begin position="80"/>
        <end position="90"/>
    </location>
</feature>
<comment type="caution">
    <text evidence="3">The sequence shown here is derived from an EMBL/GenBank/DDBJ whole genome shotgun (WGS) entry which is preliminary data.</text>
</comment>
<evidence type="ECO:0000259" key="2">
    <source>
        <dbReference type="Pfam" id="PF13006"/>
    </source>
</evidence>
<dbReference type="EMBL" id="JBHMBS010000008">
    <property type="protein sequence ID" value="MFB9677628.1"/>
    <property type="molecule type" value="Genomic_DNA"/>
</dbReference>
<dbReference type="RefSeq" id="WP_386158428.1">
    <property type="nucleotide sequence ID" value="NZ_BAAAWW010000026.1"/>
</dbReference>
<dbReference type="InterPro" id="IPR024473">
    <property type="entry name" value="Transposases_IS4_N"/>
</dbReference>
<dbReference type="Proteomes" id="UP001589610">
    <property type="component" value="Unassembled WGS sequence"/>
</dbReference>
<feature type="domain" description="Transposase IS4 N-terminal" evidence="2">
    <location>
        <begin position="2"/>
        <end position="30"/>
    </location>
</feature>
<protein>
    <submittedName>
        <fullName evidence="3">Transposase domain-containing protein</fullName>
    </submittedName>
</protein>